<dbReference type="InterPro" id="IPR015424">
    <property type="entry name" value="PyrdxlP-dep_Trfase"/>
</dbReference>
<dbReference type="NCBIfam" id="TIGR00756">
    <property type="entry name" value="PPR"/>
    <property type="match status" value="5"/>
</dbReference>
<dbReference type="EMBL" id="VEPZ02000386">
    <property type="protein sequence ID" value="KAE8726138.1"/>
    <property type="molecule type" value="Genomic_DNA"/>
</dbReference>
<evidence type="ECO:0000259" key="4">
    <source>
        <dbReference type="Pfam" id="PF00155"/>
    </source>
</evidence>
<feature type="repeat" description="PPR" evidence="3">
    <location>
        <begin position="165"/>
        <end position="199"/>
    </location>
</feature>
<reference evidence="5" key="1">
    <citation type="submission" date="2019-09" db="EMBL/GenBank/DDBJ databases">
        <title>Draft genome information of white flower Hibiscus syriacus.</title>
        <authorList>
            <person name="Kim Y.-M."/>
        </authorList>
    </citation>
    <scope>NUCLEOTIDE SEQUENCE [LARGE SCALE GENOMIC DNA]</scope>
    <source>
        <strain evidence="5">YM2019G1</strain>
    </source>
</reference>
<dbReference type="InterPro" id="IPR002885">
    <property type="entry name" value="PPR_rpt"/>
</dbReference>
<comment type="caution">
    <text evidence="5">The sequence shown here is derived from an EMBL/GenBank/DDBJ whole genome shotgun (WGS) entry which is preliminary data.</text>
</comment>
<dbReference type="Gene3D" id="3.90.1150.10">
    <property type="entry name" value="Aspartate Aminotransferase, domain 1"/>
    <property type="match status" value="1"/>
</dbReference>
<dbReference type="GO" id="GO:0006520">
    <property type="term" value="P:amino acid metabolic process"/>
    <property type="evidence" value="ECO:0007669"/>
    <property type="project" value="TreeGrafter"/>
</dbReference>
<dbReference type="PRINTS" id="PR00753">
    <property type="entry name" value="ACCSYNTHASE"/>
</dbReference>
<keyword evidence="2" id="KW-0663">Pyridoxal phosphate</keyword>
<dbReference type="Gene3D" id="3.40.640.10">
    <property type="entry name" value="Type I PLP-dependent aspartate aminotransferase-like (Major domain)"/>
    <property type="match status" value="1"/>
</dbReference>
<gene>
    <name evidence="5" type="ORF">F3Y22_tig00007425pilonHSYRG00001</name>
</gene>
<dbReference type="Pfam" id="PF01535">
    <property type="entry name" value="PPR"/>
    <property type="match status" value="1"/>
</dbReference>
<dbReference type="GO" id="GO:0030170">
    <property type="term" value="F:pyridoxal phosphate binding"/>
    <property type="evidence" value="ECO:0007669"/>
    <property type="project" value="InterPro"/>
</dbReference>
<feature type="repeat" description="PPR" evidence="3">
    <location>
        <begin position="129"/>
        <end position="164"/>
    </location>
</feature>
<dbReference type="CDD" id="cd00609">
    <property type="entry name" value="AAT_like"/>
    <property type="match status" value="1"/>
</dbReference>
<keyword evidence="6" id="KW-1185">Reference proteome</keyword>
<dbReference type="SUPFAM" id="SSF53383">
    <property type="entry name" value="PLP-dependent transferases"/>
    <property type="match status" value="1"/>
</dbReference>
<protein>
    <submittedName>
        <fullName evidence="5">1-aminocyclopropane-1-carboxylate synthase</fullName>
    </submittedName>
</protein>
<dbReference type="InterPro" id="IPR050478">
    <property type="entry name" value="Ethylene_sulfur-biosynth"/>
</dbReference>
<dbReference type="InterPro" id="IPR015422">
    <property type="entry name" value="PyrdxlP-dep_Trfase_small"/>
</dbReference>
<accession>A0A6A3CFH5</accession>
<feature type="repeat" description="PPR" evidence="3">
    <location>
        <begin position="80"/>
        <end position="114"/>
    </location>
</feature>
<dbReference type="AlphaFoldDB" id="A0A6A3CFH5"/>
<organism evidence="5 6">
    <name type="scientific">Hibiscus syriacus</name>
    <name type="common">Rose of Sharon</name>
    <dbReference type="NCBI Taxonomy" id="106335"/>
    <lineage>
        <taxon>Eukaryota</taxon>
        <taxon>Viridiplantae</taxon>
        <taxon>Streptophyta</taxon>
        <taxon>Embryophyta</taxon>
        <taxon>Tracheophyta</taxon>
        <taxon>Spermatophyta</taxon>
        <taxon>Magnoliopsida</taxon>
        <taxon>eudicotyledons</taxon>
        <taxon>Gunneridae</taxon>
        <taxon>Pentapetalae</taxon>
        <taxon>rosids</taxon>
        <taxon>malvids</taxon>
        <taxon>Malvales</taxon>
        <taxon>Malvaceae</taxon>
        <taxon>Malvoideae</taxon>
        <taxon>Hibiscus</taxon>
    </lineage>
</organism>
<dbReference type="GO" id="GO:0008483">
    <property type="term" value="F:transaminase activity"/>
    <property type="evidence" value="ECO:0007669"/>
    <property type="project" value="TreeGrafter"/>
</dbReference>
<dbReference type="Pfam" id="PF00155">
    <property type="entry name" value="Aminotran_1_2"/>
    <property type="match status" value="1"/>
</dbReference>
<dbReference type="PROSITE" id="PS51375">
    <property type="entry name" value="PPR"/>
    <property type="match status" value="5"/>
</dbReference>
<dbReference type="Pfam" id="PF12854">
    <property type="entry name" value="PPR_1"/>
    <property type="match status" value="2"/>
</dbReference>
<dbReference type="Proteomes" id="UP000436088">
    <property type="component" value="Unassembled WGS sequence"/>
</dbReference>
<feature type="domain" description="Aminotransferase class I/classII large" evidence="4">
    <location>
        <begin position="243"/>
        <end position="560"/>
    </location>
</feature>
<evidence type="ECO:0000256" key="1">
    <source>
        <dbReference type="ARBA" id="ARBA00022737"/>
    </source>
</evidence>
<dbReference type="PANTHER" id="PTHR43795">
    <property type="entry name" value="BIFUNCTIONAL ASPARTATE AMINOTRANSFERASE AND GLUTAMATE/ASPARTATE-PREPHENATE AMINOTRANSFERASE-RELATED"/>
    <property type="match status" value="1"/>
</dbReference>
<evidence type="ECO:0000256" key="2">
    <source>
        <dbReference type="ARBA" id="ARBA00022898"/>
    </source>
</evidence>
<proteinExistence type="predicted"/>
<keyword evidence="1" id="KW-0677">Repeat</keyword>
<dbReference type="InterPro" id="IPR015421">
    <property type="entry name" value="PyrdxlP-dep_Trfase_major"/>
</dbReference>
<dbReference type="Gene3D" id="1.25.40.10">
    <property type="entry name" value="Tetratricopeptide repeat domain"/>
    <property type="match status" value="2"/>
</dbReference>
<feature type="repeat" description="PPR" evidence="3">
    <location>
        <begin position="45"/>
        <end position="79"/>
    </location>
</feature>
<dbReference type="InterPro" id="IPR011990">
    <property type="entry name" value="TPR-like_helical_dom_sf"/>
</dbReference>
<name>A0A6A3CFH5_HIBSY</name>
<evidence type="ECO:0000313" key="6">
    <source>
        <dbReference type="Proteomes" id="UP000436088"/>
    </source>
</evidence>
<dbReference type="Pfam" id="PF13041">
    <property type="entry name" value="PPR_2"/>
    <property type="match status" value="1"/>
</dbReference>
<dbReference type="PANTHER" id="PTHR43795:SF74">
    <property type="entry name" value="1-AMINOCYCLOPROPANE-1-CARBOXYLATE SYNTHASE-LIKE PROTEIN 1"/>
    <property type="match status" value="1"/>
</dbReference>
<sequence>MKSTKGIVPDTVTYNCLIDGFSKTGEIERGIELFEQMKEEGVSPNMITVNILIDGMCRHGRINSALELFGDMQGKGVKGNSITYTTLITAFSNADNFGKVIDLFDEMVRSGYSADPGDETDDKGRSHPTVAMFGALIHGYCLNGKLEEAWKLFNDVSTTAKILPNTVTYNILIESLCKVNDVEAALSLMEDMKAKGDAVLLMDSMIENDCHPDDQTVEILTGWLSTVGESEKLRSFVQGSKWVDKFNDIAMFQDYHGLNEFRQAVAKFMGRVGGNKVTFDPNRIVISGGATAANETVMFCLADPRDAFLVPSPYYAGFSRDLRWRTGLEIVPVDCKSSNNLPIMRAALEDAYQKAQTWNINVKGVIIVNPSNPLGTILDPDIMRSMVSFVNEKNIHLVCDEIYTATVFSSPRFISIAEIIQDMDNCNRDLIHIVYSLFKDIEIPGFRVGIVYSFNDKVMRCARRMSSFGLVSLQTHYLLASMLSDDEFVGNFLRESSKRLAKRHNVFTKGLQQVGISCLTSNAGLFFWMDMRPLLKEQSLQGELELWRVITNEVKLNVSDAPSQVGFGFAPQTWTTTLSR</sequence>
<feature type="repeat" description="PPR" evidence="3">
    <location>
        <begin position="10"/>
        <end position="44"/>
    </location>
</feature>
<evidence type="ECO:0000256" key="3">
    <source>
        <dbReference type="PROSITE-ProRule" id="PRU00708"/>
    </source>
</evidence>
<evidence type="ECO:0000313" key="5">
    <source>
        <dbReference type="EMBL" id="KAE8726138.1"/>
    </source>
</evidence>
<dbReference type="InterPro" id="IPR004839">
    <property type="entry name" value="Aminotransferase_I/II_large"/>
</dbReference>